<dbReference type="AlphaFoldDB" id="A0A6C0GBV9"/>
<dbReference type="PROSITE" id="PS51257">
    <property type="entry name" value="PROKAR_LIPOPROTEIN"/>
    <property type="match status" value="1"/>
</dbReference>
<name>A0A6C0GBV9_9BACT</name>
<gene>
    <name evidence="2" type="ORF">GXP67_01460</name>
</gene>
<evidence type="ECO:0000256" key="1">
    <source>
        <dbReference type="SAM" id="SignalP"/>
    </source>
</evidence>
<sequence>MLKPILSRTAIALFVGLVSFTACDKDDSEPIQPYDVPATYDFEGADYSSSTHRINMAVELNSYLGSGTSTILSQATANNLFNNTNTPFANAALNTAGVNLADKTADVNVFKGFIEQRVTHSNTNNTPATDGTAGYIPRGSGKILVGPQGLENNQAVAKGMMGSLFFKEAMAILAGIPNEDNATKTEGATAMESRWDEAFGYLGIPEDYDTTKTYANTDPNRPLLWGGYLTERGKPIQAGGILFEAFRKGRAAIGAKDYAVRDQQVKLIQETWEKLAAISALAYVTIPQASTSVGNLGTQFHALSEGYGFVLALKYRPAGSKLSEADYQKLVSILTTNFYTLVNEPGFTKLKEAENILKTTYSL</sequence>
<reference evidence="2 3" key="1">
    <citation type="submission" date="2020-01" db="EMBL/GenBank/DDBJ databases">
        <authorList>
            <person name="Kim M.K."/>
        </authorList>
    </citation>
    <scope>NUCLEOTIDE SEQUENCE [LARGE SCALE GENOMIC DNA]</scope>
    <source>
        <strain evidence="2 3">172606-1</strain>
    </source>
</reference>
<accession>A0A6C0GBV9</accession>
<evidence type="ECO:0000313" key="2">
    <source>
        <dbReference type="EMBL" id="QHT65435.1"/>
    </source>
</evidence>
<dbReference type="EMBL" id="CP048222">
    <property type="protein sequence ID" value="QHT65435.1"/>
    <property type="molecule type" value="Genomic_DNA"/>
</dbReference>
<proteinExistence type="predicted"/>
<organism evidence="2 3">
    <name type="scientific">Rhodocytophaga rosea</name>
    <dbReference type="NCBI Taxonomy" id="2704465"/>
    <lineage>
        <taxon>Bacteria</taxon>
        <taxon>Pseudomonadati</taxon>
        <taxon>Bacteroidota</taxon>
        <taxon>Cytophagia</taxon>
        <taxon>Cytophagales</taxon>
        <taxon>Rhodocytophagaceae</taxon>
        <taxon>Rhodocytophaga</taxon>
    </lineage>
</organism>
<dbReference type="RefSeq" id="WP_162441522.1">
    <property type="nucleotide sequence ID" value="NZ_CP048222.1"/>
</dbReference>
<dbReference type="InterPro" id="IPR032331">
    <property type="entry name" value="DUF4856"/>
</dbReference>
<feature type="signal peptide" evidence="1">
    <location>
        <begin position="1"/>
        <end position="24"/>
    </location>
</feature>
<dbReference type="KEGG" id="rhoz:GXP67_01460"/>
<keyword evidence="3" id="KW-1185">Reference proteome</keyword>
<dbReference type="Proteomes" id="UP000480178">
    <property type="component" value="Chromosome"/>
</dbReference>
<dbReference type="Pfam" id="PF16148">
    <property type="entry name" value="DUF4856"/>
    <property type="match status" value="1"/>
</dbReference>
<evidence type="ECO:0000313" key="3">
    <source>
        <dbReference type="Proteomes" id="UP000480178"/>
    </source>
</evidence>
<keyword evidence="1" id="KW-0732">Signal</keyword>
<feature type="chain" id="PRO_5025688510" evidence="1">
    <location>
        <begin position="25"/>
        <end position="363"/>
    </location>
</feature>
<protein>
    <submittedName>
        <fullName evidence="2">DUF4856 domain-containing protein</fullName>
    </submittedName>
</protein>